<dbReference type="EMBL" id="DVGC01000059">
    <property type="protein sequence ID" value="HIR06392.1"/>
    <property type="molecule type" value="Genomic_DNA"/>
</dbReference>
<feature type="transmembrane region" description="Helical" evidence="1">
    <location>
        <begin position="38"/>
        <end position="64"/>
    </location>
</feature>
<feature type="transmembrane region" description="Helical" evidence="1">
    <location>
        <begin position="305"/>
        <end position="324"/>
    </location>
</feature>
<feature type="transmembrane region" description="Helical" evidence="1">
    <location>
        <begin position="282"/>
        <end position="299"/>
    </location>
</feature>
<evidence type="ECO:0000256" key="1">
    <source>
        <dbReference type="HAMAP-Rule" id="MF_02062"/>
    </source>
</evidence>
<comment type="caution">
    <text evidence="3">The sequence shown here is derived from an EMBL/GenBank/DDBJ whole genome shotgun (WGS) entry which is preliminary data.</text>
</comment>
<dbReference type="Pfam" id="PF03616">
    <property type="entry name" value="Glt_symporter"/>
    <property type="match status" value="1"/>
</dbReference>
<dbReference type="GO" id="GO:0015813">
    <property type="term" value="P:L-glutamate transmembrane transport"/>
    <property type="evidence" value="ECO:0007669"/>
    <property type="project" value="UniProtKB-UniRule"/>
</dbReference>
<keyword evidence="1" id="KW-0915">Sodium</keyword>
<feature type="transmembrane region" description="Helical" evidence="1">
    <location>
        <begin position="220"/>
        <end position="239"/>
    </location>
</feature>
<keyword evidence="1" id="KW-0406">Ion transport</keyword>
<comment type="subcellular location">
    <subcellularLocation>
        <location evidence="1">Cell membrane</location>
        <topology evidence="1">Multi-pass membrane protein</topology>
    </subcellularLocation>
</comment>
<reference evidence="3" key="2">
    <citation type="journal article" date="2021" name="PeerJ">
        <title>Extensive microbial diversity within the chicken gut microbiome revealed by metagenomics and culture.</title>
        <authorList>
            <person name="Gilroy R."/>
            <person name="Ravi A."/>
            <person name="Getino M."/>
            <person name="Pursley I."/>
            <person name="Horton D.L."/>
            <person name="Alikhan N.F."/>
            <person name="Baker D."/>
            <person name="Gharbi K."/>
            <person name="Hall N."/>
            <person name="Watson M."/>
            <person name="Adriaenssens E.M."/>
            <person name="Foster-Nyarko E."/>
            <person name="Jarju S."/>
            <person name="Secka A."/>
            <person name="Antonio M."/>
            <person name="Oren A."/>
            <person name="Chaudhuri R.R."/>
            <person name="La Ragione R."/>
            <person name="Hildebrand F."/>
            <person name="Pallen M.J."/>
        </authorList>
    </citation>
    <scope>NUCLEOTIDE SEQUENCE</scope>
    <source>
        <strain evidence="3">CHK180-2868</strain>
    </source>
</reference>
<keyword evidence="1" id="KW-1003">Cell membrane</keyword>
<evidence type="ECO:0000313" key="3">
    <source>
        <dbReference type="EMBL" id="HIR06392.1"/>
    </source>
</evidence>
<keyword evidence="1" id="KW-0472">Membrane</keyword>
<sequence length="397" mass="42075">MTEISLNMYHAVALAAGLYWLGNLLCHKIPIFNKYCIPAPLVGGVCFSLLNTIIHSMGIAYITFDDTLQTVFMNIFFTTVGFSVSLPLLKKGGKAVFLMLILGISMTVIQNLLGVGLIGAMDVDPRLGLCVGSIAMIGGPGTAASYGELMDGMGITGASVVGLASATFGLVAGSIMGGPTARRCIEKYGLHCPAKNAGAQVAEVEDEKVESTNPRFVKSFMFLMFALGVGNWVGAQLTALTGLTFPGYIGAMIAAAIMRNIVDAIYHDFPLAEVDVVGNMSLNLFLAMAMAGLQLWLLVDLALPMIVTLAAQVIVMFLFAYFIVFKVMGKDYDSAVMTAGFIGFAMGATSNAMANMQAVTKKYGPSPVAFFTIPMVGSLFIDFLNALIITGMLNFLS</sequence>
<feature type="transmembrane region" description="Helical" evidence="1">
    <location>
        <begin position="96"/>
        <end position="119"/>
    </location>
</feature>
<organism evidence="3 4">
    <name type="scientific">Candidatus Copromonas faecavium</name>
    <name type="common">nom. illeg.</name>
    <dbReference type="NCBI Taxonomy" id="2840740"/>
    <lineage>
        <taxon>Bacteria</taxon>
        <taxon>Bacillati</taxon>
        <taxon>Bacillota</taxon>
        <taxon>Clostridia</taxon>
        <taxon>Lachnospirales</taxon>
        <taxon>Lachnospiraceae</taxon>
        <taxon>Candidatus Copromonas (nom. illeg.)</taxon>
    </lineage>
</organism>
<name>A0A9D1D642_9FIRM</name>
<dbReference type="GO" id="GO:0015501">
    <property type="term" value="F:glutamate:sodium symporter activity"/>
    <property type="evidence" value="ECO:0007669"/>
    <property type="project" value="UniProtKB-UniRule"/>
</dbReference>
<feature type="transmembrane region" description="Helical" evidence="1">
    <location>
        <begin position="6"/>
        <end position="26"/>
    </location>
</feature>
<keyword evidence="1" id="KW-0812">Transmembrane</keyword>
<feature type="transmembrane region" description="Helical" evidence="1">
    <location>
        <begin position="368"/>
        <end position="396"/>
    </location>
</feature>
<dbReference type="PANTHER" id="PTHR36178">
    <property type="entry name" value="SLR0625 PROTEIN"/>
    <property type="match status" value="1"/>
</dbReference>
<protein>
    <recommendedName>
        <fullName evidence="1 2">Sodium/glutamate symporter</fullName>
    </recommendedName>
</protein>
<dbReference type="PANTHER" id="PTHR36178:SF1">
    <property type="entry name" value="SODIUM_GLUTAMATE SYMPORTER"/>
    <property type="match status" value="1"/>
</dbReference>
<evidence type="ECO:0000313" key="4">
    <source>
        <dbReference type="Proteomes" id="UP000824250"/>
    </source>
</evidence>
<comment type="similarity">
    <text evidence="1">Belongs to the glutamate:Na(+) symporter (ESS) (TC 2.A.27) family.</text>
</comment>
<feature type="transmembrane region" description="Helical" evidence="1">
    <location>
        <begin position="336"/>
        <end position="356"/>
    </location>
</feature>
<feature type="transmembrane region" description="Helical" evidence="1">
    <location>
        <begin position="70"/>
        <end position="89"/>
    </location>
</feature>
<dbReference type="Proteomes" id="UP000824250">
    <property type="component" value="Unassembled WGS sequence"/>
</dbReference>
<comment type="function">
    <text evidence="1">Catalyzes the sodium-dependent transport of glutamate.</text>
</comment>
<keyword evidence="1" id="KW-0769">Symport</keyword>
<keyword evidence="1" id="KW-0813">Transport</keyword>
<dbReference type="InterPro" id="IPR004445">
    <property type="entry name" value="GltS"/>
</dbReference>
<dbReference type="HAMAP" id="MF_02062">
    <property type="entry name" value="GltS"/>
    <property type="match status" value="1"/>
</dbReference>
<proteinExistence type="inferred from homology"/>
<dbReference type="AlphaFoldDB" id="A0A9D1D642"/>
<reference evidence="3" key="1">
    <citation type="submission" date="2020-10" db="EMBL/GenBank/DDBJ databases">
        <authorList>
            <person name="Gilroy R."/>
        </authorList>
    </citation>
    <scope>NUCLEOTIDE SEQUENCE</scope>
    <source>
        <strain evidence="3">CHK180-2868</strain>
    </source>
</reference>
<dbReference type="GO" id="GO:0005886">
    <property type="term" value="C:plasma membrane"/>
    <property type="evidence" value="ECO:0007669"/>
    <property type="project" value="UniProtKB-SubCell"/>
</dbReference>
<keyword evidence="1" id="KW-0029">Amino-acid transport</keyword>
<feature type="transmembrane region" description="Helical" evidence="1">
    <location>
        <begin position="155"/>
        <end position="177"/>
    </location>
</feature>
<keyword evidence="1" id="KW-1133">Transmembrane helix</keyword>
<dbReference type="NCBIfam" id="TIGR00210">
    <property type="entry name" value="gltS"/>
    <property type="match status" value="1"/>
</dbReference>
<gene>
    <name evidence="3" type="primary">gltS</name>
    <name evidence="3" type="ORF">IAB28_10595</name>
</gene>
<evidence type="ECO:0000256" key="2">
    <source>
        <dbReference type="NCBIfam" id="TIGR00210"/>
    </source>
</evidence>
<keyword evidence="1" id="KW-0739">Sodium transport</keyword>
<accession>A0A9D1D642</accession>